<organism evidence="2 3">
    <name type="scientific">Anthostomella pinea</name>
    <dbReference type="NCBI Taxonomy" id="933095"/>
    <lineage>
        <taxon>Eukaryota</taxon>
        <taxon>Fungi</taxon>
        <taxon>Dikarya</taxon>
        <taxon>Ascomycota</taxon>
        <taxon>Pezizomycotina</taxon>
        <taxon>Sordariomycetes</taxon>
        <taxon>Xylariomycetidae</taxon>
        <taxon>Xylariales</taxon>
        <taxon>Xylariaceae</taxon>
        <taxon>Anthostomella</taxon>
    </lineage>
</organism>
<dbReference type="EMBL" id="CAUWAG010000020">
    <property type="protein sequence ID" value="CAJ2513673.1"/>
    <property type="molecule type" value="Genomic_DNA"/>
</dbReference>
<gene>
    <name evidence="2" type="ORF">KHLLAP_LOCUS14141</name>
</gene>
<feature type="chain" id="PRO_5042514183" evidence="1">
    <location>
        <begin position="17"/>
        <end position="205"/>
    </location>
</feature>
<feature type="signal peptide" evidence="1">
    <location>
        <begin position="1"/>
        <end position="16"/>
    </location>
</feature>
<name>A0AAI8VZ04_9PEZI</name>
<proteinExistence type="predicted"/>
<sequence length="205" mass="22007">MYFSAAVLAFATSAFAQNQTGPFALHITGKTDKTIDGYGASCHSGAAIETLCYSAGAASASANQYYYNYSSYSPDTGAVSQPGLITWNLPFTSGANGSSVSYESQALELQVNLVSNVLPAMFGFGDPTYFSFHPDNGTFYVGSAVDDSSFNETVPVEPYVGPIDNFYLCYQYFEGYYYRSVGWALTTPPHNPSCEPVNVAMEVVA</sequence>
<evidence type="ECO:0000256" key="1">
    <source>
        <dbReference type="SAM" id="SignalP"/>
    </source>
</evidence>
<evidence type="ECO:0000313" key="2">
    <source>
        <dbReference type="EMBL" id="CAJ2513673.1"/>
    </source>
</evidence>
<dbReference type="AlphaFoldDB" id="A0AAI8VZ04"/>
<evidence type="ECO:0000313" key="3">
    <source>
        <dbReference type="Proteomes" id="UP001295740"/>
    </source>
</evidence>
<keyword evidence="3" id="KW-1185">Reference proteome</keyword>
<dbReference type="Proteomes" id="UP001295740">
    <property type="component" value="Unassembled WGS sequence"/>
</dbReference>
<protein>
    <submittedName>
        <fullName evidence="2">Uu.00g017920.m01.CDS01</fullName>
    </submittedName>
</protein>
<reference evidence="2" key="1">
    <citation type="submission" date="2023-10" db="EMBL/GenBank/DDBJ databases">
        <authorList>
            <person name="Hackl T."/>
        </authorList>
    </citation>
    <scope>NUCLEOTIDE SEQUENCE</scope>
</reference>
<accession>A0AAI8VZ04</accession>
<keyword evidence="1" id="KW-0732">Signal</keyword>
<comment type="caution">
    <text evidence="2">The sequence shown here is derived from an EMBL/GenBank/DDBJ whole genome shotgun (WGS) entry which is preliminary data.</text>
</comment>